<dbReference type="PATRIC" id="fig|1107882.3.peg.5505"/>
<dbReference type="InterPro" id="IPR005119">
    <property type="entry name" value="LysR_subst-bd"/>
</dbReference>
<dbReference type="InterPro" id="IPR058163">
    <property type="entry name" value="LysR-type_TF_proteobact-type"/>
</dbReference>
<evidence type="ECO:0000256" key="4">
    <source>
        <dbReference type="ARBA" id="ARBA00023163"/>
    </source>
</evidence>
<dbReference type="RefSeq" id="WP_008839260.1">
    <property type="nucleotide sequence ID" value="NZ_AHAM01000255.1"/>
</dbReference>
<reference evidence="6 7" key="1">
    <citation type="journal article" date="2012" name="J. Bacteriol.">
        <title>Draft Genome Sequence of Mesorhizobium alhagi CCNWXJ12-2T, a Novel Salt-Resistant Species Isolated from the Desert of Northwestern China.</title>
        <authorList>
            <person name="Zhou M."/>
            <person name="Chen W."/>
            <person name="Chen H."/>
            <person name="Wei G."/>
        </authorList>
    </citation>
    <scope>NUCLEOTIDE SEQUENCE [LARGE SCALE GENOMIC DNA]</scope>
    <source>
        <strain evidence="6 7">CCNWXJ12-2</strain>
    </source>
</reference>
<evidence type="ECO:0000256" key="2">
    <source>
        <dbReference type="ARBA" id="ARBA00023015"/>
    </source>
</evidence>
<dbReference type="PROSITE" id="PS50931">
    <property type="entry name" value="HTH_LYSR"/>
    <property type="match status" value="1"/>
</dbReference>
<organism evidence="6 7">
    <name type="scientific">Mesorhizobium alhagi CCNWXJ12-2</name>
    <dbReference type="NCBI Taxonomy" id="1107882"/>
    <lineage>
        <taxon>Bacteria</taxon>
        <taxon>Pseudomonadati</taxon>
        <taxon>Pseudomonadota</taxon>
        <taxon>Alphaproteobacteria</taxon>
        <taxon>Hyphomicrobiales</taxon>
        <taxon>Phyllobacteriaceae</taxon>
        <taxon>Allomesorhizobium</taxon>
    </lineage>
</organism>
<gene>
    <name evidence="6" type="ORF">MAXJ12_28448</name>
</gene>
<evidence type="ECO:0000256" key="3">
    <source>
        <dbReference type="ARBA" id="ARBA00023125"/>
    </source>
</evidence>
<accession>H0HZQ3</accession>
<dbReference type="SUPFAM" id="SSF46785">
    <property type="entry name" value="Winged helix' DNA-binding domain"/>
    <property type="match status" value="1"/>
</dbReference>
<evidence type="ECO:0000313" key="6">
    <source>
        <dbReference type="EMBL" id="EHK53756.1"/>
    </source>
</evidence>
<dbReference type="Pfam" id="PF03466">
    <property type="entry name" value="LysR_substrate"/>
    <property type="match status" value="1"/>
</dbReference>
<dbReference type="GO" id="GO:0006351">
    <property type="term" value="P:DNA-templated transcription"/>
    <property type="evidence" value="ECO:0007669"/>
    <property type="project" value="TreeGrafter"/>
</dbReference>
<dbReference type="Gene3D" id="3.40.190.10">
    <property type="entry name" value="Periplasmic binding protein-like II"/>
    <property type="match status" value="2"/>
</dbReference>
<dbReference type="Pfam" id="PF00126">
    <property type="entry name" value="HTH_1"/>
    <property type="match status" value="1"/>
</dbReference>
<evidence type="ECO:0000313" key="7">
    <source>
        <dbReference type="Proteomes" id="UP000003250"/>
    </source>
</evidence>
<dbReference type="InterPro" id="IPR036388">
    <property type="entry name" value="WH-like_DNA-bd_sf"/>
</dbReference>
<keyword evidence="3" id="KW-0238">DNA-binding</keyword>
<dbReference type="PRINTS" id="PR00039">
    <property type="entry name" value="HTHLYSR"/>
</dbReference>
<dbReference type="InterPro" id="IPR000847">
    <property type="entry name" value="LysR_HTH_N"/>
</dbReference>
<keyword evidence="7" id="KW-1185">Reference proteome</keyword>
<protein>
    <submittedName>
        <fullName evidence="6">Transcriptional regulator</fullName>
    </submittedName>
</protein>
<dbReference type="OrthoDB" id="9807765at2"/>
<name>H0HZQ3_9HYPH</name>
<dbReference type="PANTHER" id="PTHR30537">
    <property type="entry name" value="HTH-TYPE TRANSCRIPTIONAL REGULATOR"/>
    <property type="match status" value="1"/>
</dbReference>
<feature type="domain" description="HTH lysR-type" evidence="5">
    <location>
        <begin position="1"/>
        <end position="63"/>
    </location>
</feature>
<sequence length="304" mass="32731">MNLNSVHLNGLRAAEAAARCGSLAKAAEELGVSPSAVSQQIGRIELQLGKKLFERTSGGLTPTAFGALFTARLSVGFHELAQAVAMADEQATNTLVVSVPPAFASRWMVPRLSRFFALHPEILLRIDASTRLVDLEHSDVELAIRMGEGNWPRVRAELLLPLEIFPVCSPELAKRLRSPADLAHVSVIQDENTMLSWDRWFAAAGGEPVTPLPGATFTDPVLCLEAAIAGQGVMLAWQLLAADALADGRLVAPFGVTVASGLGYYLVTRASGRQSAKVLEFKRWITREVKATMAGFGSQRYPES</sequence>
<dbReference type="SUPFAM" id="SSF53850">
    <property type="entry name" value="Periplasmic binding protein-like II"/>
    <property type="match status" value="1"/>
</dbReference>
<dbReference type="CDD" id="cd08432">
    <property type="entry name" value="PBP2_GcdR_TrpI_HvrB_AmpR_like"/>
    <property type="match status" value="1"/>
</dbReference>
<proteinExistence type="inferred from homology"/>
<dbReference type="InterPro" id="IPR036390">
    <property type="entry name" value="WH_DNA-bd_sf"/>
</dbReference>
<dbReference type="AlphaFoldDB" id="H0HZQ3"/>
<comment type="similarity">
    <text evidence="1">Belongs to the LysR transcriptional regulatory family.</text>
</comment>
<dbReference type="EMBL" id="AHAM01000255">
    <property type="protein sequence ID" value="EHK53756.1"/>
    <property type="molecule type" value="Genomic_DNA"/>
</dbReference>
<keyword evidence="2" id="KW-0805">Transcription regulation</keyword>
<dbReference type="Proteomes" id="UP000003250">
    <property type="component" value="Unassembled WGS sequence"/>
</dbReference>
<dbReference type="Gene3D" id="1.10.10.10">
    <property type="entry name" value="Winged helix-like DNA-binding domain superfamily/Winged helix DNA-binding domain"/>
    <property type="match status" value="1"/>
</dbReference>
<dbReference type="GO" id="GO:0043565">
    <property type="term" value="F:sequence-specific DNA binding"/>
    <property type="evidence" value="ECO:0007669"/>
    <property type="project" value="TreeGrafter"/>
</dbReference>
<keyword evidence="4" id="KW-0804">Transcription</keyword>
<dbReference type="GO" id="GO:0003700">
    <property type="term" value="F:DNA-binding transcription factor activity"/>
    <property type="evidence" value="ECO:0007669"/>
    <property type="project" value="InterPro"/>
</dbReference>
<dbReference type="PANTHER" id="PTHR30537:SF26">
    <property type="entry name" value="GLYCINE CLEAVAGE SYSTEM TRANSCRIPTIONAL ACTIVATOR"/>
    <property type="match status" value="1"/>
</dbReference>
<evidence type="ECO:0000256" key="1">
    <source>
        <dbReference type="ARBA" id="ARBA00009437"/>
    </source>
</evidence>
<evidence type="ECO:0000259" key="5">
    <source>
        <dbReference type="PROSITE" id="PS50931"/>
    </source>
</evidence>